<feature type="domain" description="EF-hand" evidence="4">
    <location>
        <begin position="41"/>
        <end position="76"/>
    </location>
</feature>
<organism evidence="5 6">
    <name type="scientific">Dimorphilus gyrociliatus</name>
    <dbReference type="NCBI Taxonomy" id="2664684"/>
    <lineage>
        <taxon>Eukaryota</taxon>
        <taxon>Metazoa</taxon>
        <taxon>Spiralia</taxon>
        <taxon>Lophotrochozoa</taxon>
        <taxon>Annelida</taxon>
        <taxon>Polychaeta</taxon>
        <taxon>Polychaeta incertae sedis</taxon>
        <taxon>Dinophilidae</taxon>
        <taxon>Dimorphilus</taxon>
    </lineage>
</organism>
<accession>A0A7I8V8X1</accession>
<feature type="domain" description="EF-hand" evidence="4">
    <location>
        <begin position="77"/>
        <end position="112"/>
    </location>
</feature>
<dbReference type="SUPFAM" id="SSF47473">
    <property type="entry name" value="EF-hand"/>
    <property type="match status" value="1"/>
</dbReference>
<dbReference type="PROSITE" id="PS50222">
    <property type="entry name" value="EF_HAND_2"/>
    <property type="match status" value="3"/>
</dbReference>
<dbReference type="FunFam" id="1.10.238.10:FF:000178">
    <property type="entry name" value="Calmodulin-2 A"/>
    <property type="match status" value="1"/>
</dbReference>
<dbReference type="InterPro" id="IPR011992">
    <property type="entry name" value="EF-hand-dom_pair"/>
</dbReference>
<dbReference type="Proteomes" id="UP000549394">
    <property type="component" value="Unassembled WGS sequence"/>
</dbReference>
<dbReference type="AlphaFoldDB" id="A0A7I8V8X1"/>
<dbReference type="CDD" id="cd00051">
    <property type="entry name" value="EFh"/>
    <property type="match status" value="1"/>
</dbReference>
<dbReference type="SMART" id="SM00054">
    <property type="entry name" value="EFh"/>
    <property type="match status" value="3"/>
</dbReference>
<dbReference type="PROSITE" id="PS00018">
    <property type="entry name" value="EF_HAND_1"/>
    <property type="match status" value="1"/>
</dbReference>
<dbReference type="Gene3D" id="1.10.238.10">
    <property type="entry name" value="EF-hand"/>
    <property type="match status" value="2"/>
</dbReference>
<dbReference type="GO" id="GO:0005509">
    <property type="term" value="F:calcium ion binding"/>
    <property type="evidence" value="ECO:0007669"/>
    <property type="project" value="InterPro"/>
</dbReference>
<keyword evidence="3" id="KW-0106">Calcium</keyword>
<evidence type="ECO:0000256" key="3">
    <source>
        <dbReference type="ARBA" id="ARBA00022837"/>
    </source>
</evidence>
<dbReference type="PANTHER" id="PTHR34524:SF6">
    <property type="entry name" value="CALCYPHOSINE LIKE"/>
    <property type="match status" value="1"/>
</dbReference>
<keyword evidence="2" id="KW-0677">Repeat</keyword>
<dbReference type="InterPro" id="IPR002048">
    <property type="entry name" value="EF_hand_dom"/>
</dbReference>
<proteinExistence type="predicted"/>
<dbReference type="PANTHER" id="PTHR34524">
    <property type="entry name" value="CALCYPHOSIN"/>
    <property type="match status" value="1"/>
</dbReference>
<evidence type="ECO:0000259" key="4">
    <source>
        <dbReference type="PROSITE" id="PS50222"/>
    </source>
</evidence>
<comment type="caution">
    <text evidence="5">The sequence shown here is derived from an EMBL/GenBank/DDBJ whole genome shotgun (WGS) entry which is preliminary data.</text>
</comment>
<evidence type="ECO:0000256" key="1">
    <source>
        <dbReference type="ARBA" id="ARBA00022723"/>
    </source>
</evidence>
<feature type="domain" description="EF-hand" evidence="4">
    <location>
        <begin position="113"/>
        <end position="148"/>
    </location>
</feature>
<sequence length="210" mass="24147">MAATDRQNRELKAKVAKQIASGQHKSALELLRLKCLERGASGIKGLGRTFRIFDDDGDKKLDIKEFRKGLRDYGIDMDPSQVDEAFYEVDINKDNTLHFDEFLRALRPPMTPSRKKLVIEAFRKLDKTGDGLVTIEDLKGVYNAKQHPKYKSGELTEEDVFRLFLKGFDDPGNPDGQVTEEEFMNYYFGVSCSIDNDSYFDLMMRQAWKL</sequence>
<dbReference type="InterPro" id="IPR018247">
    <property type="entry name" value="EF_Hand_1_Ca_BS"/>
</dbReference>
<dbReference type="InterPro" id="IPR051581">
    <property type="entry name" value="Ca-bind"/>
</dbReference>
<name>A0A7I8V8X1_9ANNE</name>
<gene>
    <name evidence="5" type="ORF">DGYR_LOCUS1324</name>
</gene>
<keyword evidence="6" id="KW-1185">Reference proteome</keyword>
<dbReference type="OrthoDB" id="444540at2759"/>
<reference evidence="5 6" key="1">
    <citation type="submission" date="2020-08" db="EMBL/GenBank/DDBJ databases">
        <authorList>
            <person name="Hejnol A."/>
        </authorList>
    </citation>
    <scope>NUCLEOTIDE SEQUENCE [LARGE SCALE GENOMIC DNA]</scope>
</reference>
<keyword evidence="1" id="KW-0479">Metal-binding</keyword>
<dbReference type="EMBL" id="CAJFCJ010000002">
    <property type="protein sequence ID" value="CAD5112125.1"/>
    <property type="molecule type" value="Genomic_DNA"/>
</dbReference>
<evidence type="ECO:0000256" key="2">
    <source>
        <dbReference type="ARBA" id="ARBA00022737"/>
    </source>
</evidence>
<dbReference type="Pfam" id="PF13499">
    <property type="entry name" value="EF-hand_7"/>
    <property type="match status" value="2"/>
</dbReference>
<protein>
    <submittedName>
        <fullName evidence="5">DgyrCDS1365</fullName>
    </submittedName>
</protein>
<dbReference type="GO" id="GO:0043226">
    <property type="term" value="C:organelle"/>
    <property type="evidence" value="ECO:0007669"/>
    <property type="project" value="UniProtKB-ARBA"/>
</dbReference>
<evidence type="ECO:0000313" key="5">
    <source>
        <dbReference type="EMBL" id="CAD5112125.1"/>
    </source>
</evidence>
<evidence type="ECO:0000313" key="6">
    <source>
        <dbReference type="Proteomes" id="UP000549394"/>
    </source>
</evidence>